<name>A0A8J7JUA5_9CYAN</name>
<dbReference type="Gene3D" id="3.20.20.80">
    <property type="entry name" value="Glycosidases"/>
    <property type="match status" value="1"/>
</dbReference>
<dbReference type="InterPro" id="IPR003790">
    <property type="entry name" value="GHL10"/>
</dbReference>
<dbReference type="PANTHER" id="PTHR43405">
    <property type="entry name" value="GLYCOSYL HYDROLASE DIGH"/>
    <property type="match status" value="1"/>
</dbReference>
<reference evidence="3" key="1">
    <citation type="submission" date="2020-10" db="EMBL/GenBank/DDBJ databases">
        <authorList>
            <person name="Castelo-Branco R."/>
            <person name="Eusebio N."/>
            <person name="Adriana R."/>
            <person name="Vieira A."/>
            <person name="Brugerolle De Fraissinette N."/>
            <person name="Rezende De Castro R."/>
            <person name="Schneider M.P."/>
            <person name="Vasconcelos V."/>
            <person name="Leao P.N."/>
        </authorList>
    </citation>
    <scope>NUCLEOTIDE SEQUENCE</scope>
    <source>
        <strain evidence="3">LEGE 06105</strain>
    </source>
</reference>
<dbReference type="AlphaFoldDB" id="A0A8J7JUA5"/>
<accession>A0A8J7JUA5</accession>
<dbReference type="InterPro" id="IPR017853">
    <property type="entry name" value="GH"/>
</dbReference>
<evidence type="ECO:0000313" key="3">
    <source>
        <dbReference type="EMBL" id="MBE9214799.1"/>
    </source>
</evidence>
<dbReference type="Pfam" id="PF02638">
    <property type="entry name" value="GHL10"/>
    <property type="match status" value="1"/>
</dbReference>
<dbReference type="SUPFAM" id="SSF51445">
    <property type="entry name" value="(Trans)glycosidases"/>
    <property type="match status" value="1"/>
</dbReference>
<keyword evidence="4" id="KW-1185">Reference proteome</keyword>
<keyword evidence="3" id="KW-0378">Hydrolase</keyword>
<evidence type="ECO:0000313" key="4">
    <source>
        <dbReference type="Proteomes" id="UP000620559"/>
    </source>
</evidence>
<feature type="domain" description="Glycosyl hydrolase-like 10" evidence="2">
    <location>
        <begin position="93"/>
        <end position="394"/>
    </location>
</feature>
<keyword evidence="1" id="KW-0732">Signal</keyword>
<comment type="caution">
    <text evidence="3">The sequence shown here is derived from an EMBL/GenBank/DDBJ whole genome shotgun (WGS) entry which is preliminary data.</text>
</comment>
<dbReference type="InterPro" id="IPR052177">
    <property type="entry name" value="Divisome_Glycosyl_Hydrolase"/>
</dbReference>
<dbReference type="PANTHER" id="PTHR43405:SF1">
    <property type="entry name" value="GLYCOSYL HYDROLASE DIGH"/>
    <property type="match status" value="1"/>
</dbReference>
<dbReference type="GO" id="GO:0016787">
    <property type="term" value="F:hydrolase activity"/>
    <property type="evidence" value="ECO:0007669"/>
    <property type="project" value="UniProtKB-KW"/>
</dbReference>
<evidence type="ECO:0000256" key="1">
    <source>
        <dbReference type="ARBA" id="ARBA00022729"/>
    </source>
</evidence>
<evidence type="ECO:0000259" key="2">
    <source>
        <dbReference type="Pfam" id="PF02638"/>
    </source>
</evidence>
<protein>
    <submittedName>
        <fullName evidence="3">Glycoside hydrolase family 10 protein</fullName>
    </submittedName>
</protein>
<proteinExistence type="predicted"/>
<dbReference type="Proteomes" id="UP000620559">
    <property type="component" value="Unassembled WGS sequence"/>
</dbReference>
<gene>
    <name evidence="3" type="ORF">IQ247_19345</name>
</gene>
<dbReference type="RefSeq" id="WP_193922758.1">
    <property type="nucleotide sequence ID" value="NZ_JADEWL010000072.1"/>
</dbReference>
<organism evidence="3 4">
    <name type="scientific">Plectonema cf. radiosum LEGE 06105</name>
    <dbReference type="NCBI Taxonomy" id="945769"/>
    <lineage>
        <taxon>Bacteria</taxon>
        <taxon>Bacillati</taxon>
        <taxon>Cyanobacteriota</taxon>
        <taxon>Cyanophyceae</taxon>
        <taxon>Oscillatoriophycideae</taxon>
        <taxon>Oscillatoriales</taxon>
        <taxon>Microcoleaceae</taxon>
        <taxon>Plectonema</taxon>
    </lineage>
</organism>
<dbReference type="EMBL" id="JADEWL010000072">
    <property type="protein sequence ID" value="MBE9214799.1"/>
    <property type="molecule type" value="Genomic_DNA"/>
</dbReference>
<sequence length="443" mass="50997">MINQFKAQSLQVHARLVNSFRKLNLPKFGISQLLKRCLPLLFVISFSTVLLLDNLESAIAQFPPAATIITPDIIQPDIIQPEILQPRQLPRQEIRGVWMSTNDFNVLRNQSALRDAVTQLRRLNFNTIYPVVWNSGYTKFPSATARRAGIPFFFKGSNGQDILADLISQAHRQGLLVIPWFEFGFMVPESSELALNNPQWLTQKADRSLTSNSAAGEVAWLNPFHPQVQQFIQNLVLEVVSQYDVDGIQFDDHMSLPREFGYDSYTVALYTQETQNPPPSNFADEAWVKWRADKITAFMVQLNQAVKARKPYTIFSVSPNYYNHAYKLQLQDWLNWVRLSVVDELIMQVYRNDLASFVDKINLPEMLETKQYIPTGVGIMAGLRNRPVSMQQIKSQVRAAQQNNLGVTFFYYESLWNHAQENTELRQAGFQSLFPRFTRRSRI</sequence>